<dbReference type="OrthoDB" id="183532at2"/>
<keyword evidence="19" id="KW-1185">Reference proteome</keyword>
<feature type="region of interest" description="Disordered" evidence="14">
    <location>
        <begin position="262"/>
        <end position="288"/>
    </location>
</feature>
<dbReference type="SUPFAM" id="SSF56935">
    <property type="entry name" value="Porins"/>
    <property type="match status" value="1"/>
</dbReference>
<dbReference type="GO" id="GO:0015889">
    <property type="term" value="P:cobalamin transport"/>
    <property type="evidence" value="ECO:0007669"/>
    <property type="project" value="TreeGrafter"/>
</dbReference>
<dbReference type="InterPro" id="IPR012910">
    <property type="entry name" value="Plug_dom"/>
</dbReference>
<dbReference type="InterPro" id="IPR037066">
    <property type="entry name" value="Plug_dom_sf"/>
</dbReference>
<keyword evidence="11 12" id="KW-0998">Cell outer membrane</keyword>
<feature type="domain" description="TonB-dependent receptor-like beta-barrel" evidence="16">
    <location>
        <begin position="176"/>
        <end position="600"/>
    </location>
</feature>
<dbReference type="RefSeq" id="WP_083451034.1">
    <property type="nucleotide sequence ID" value="NZ_LFYT02000004.1"/>
</dbReference>
<evidence type="ECO:0000256" key="13">
    <source>
        <dbReference type="RuleBase" id="RU003357"/>
    </source>
</evidence>
<keyword evidence="9 12" id="KW-0472">Membrane</keyword>
<feature type="chain" id="PRO_5015624574" description="TonB-dependent receptor" evidence="15">
    <location>
        <begin position="34"/>
        <end position="628"/>
    </location>
</feature>
<evidence type="ECO:0000256" key="5">
    <source>
        <dbReference type="ARBA" id="ARBA00022692"/>
    </source>
</evidence>
<evidence type="ECO:0000259" key="17">
    <source>
        <dbReference type="Pfam" id="PF07715"/>
    </source>
</evidence>
<evidence type="ECO:0000259" key="16">
    <source>
        <dbReference type="Pfam" id="PF00593"/>
    </source>
</evidence>
<evidence type="ECO:0000256" key="7">
    <source>
        <dbReference type="ARBA" id="ARBA00023065"/>
    </source>
</evidence>
<evidence type="ECO:0000256" key="1">
    <source>
        <dbReference type="ARBA" id="ARBA00004571"/>
    </source>
</evidence>
<gene>
    <name evidence="18" type="ORF">H663_005075</name>
</gene>
<keyword evidence="8 13" id="KW-0798">TonB box</keyword>
<dbReference type="Proteomes" id="UP000037507">
    <property type="component" value="Unassembled WGS sequence"/>
</dbReference>
<dbReference type="Pfam" id="PF00593">
    <property type="entry name" value="TonB_dep_Rec_b-barrel"/>
    <property type="match status" value="1"/>
</dbReference>
<evidence type="ECO:0000256" key="6">
    <source>
        <dbReference type="ARBA" id="ARBA00022729"/>
    </source>
</evidence>
<dbReference type="InterPro" id="IPR036942">
    <property type="entry name" value="Beta-barrel_TonB_sf"/>
</dbReference>
<dbReference type="Gene3D" id="2.40.170.20">
    <property type="entry name" value="TonB-dependent receptor, beta-barrel domain"/>
    <property type="match status" value="1"/>
</dbReference>
<reference evidence="18" key="1">
    <citation type="submission" date="2017-04" db="EMBL/GenBank/DDBJ databases">
        <title>Unexpected and diverse lifestyles within the genus Limnohabitans.</title>
        <authorList>
            <person name="Kasalicky V."/>
            <person name="Mehrshad M."/>
            <person name="Andrei S.-A."/>
            <person name="Salcher M."/>
            <person name="Kratochvilova H."/>
            <person name="Simek K."/>
            <person name="Ghai R."/>
        </authorList>
    </citation>
    <scope>NUCLEOTIDE SEQUENCE [LARGE SCALE GENOMIC DNA]</scope>
    <source>
        <strain evidence="18">II-D5</strain>
    </source>
</reference>
<dbReference type="Pfam" id="PF07715">
    <property type="entry name" value="Plug"/>
    <property type="match status" value="1"/>
</dbReference>
<dbReference type="PROSITE" id="PS52016">
    <property type="entry name" value="TONB_DEPENDENT_REC_3"/>
    <property type="match status" value="1"/>
</dbReference>
<evidence type="ECO:0000313" key="19">
    <source>
        <dbReference type="Proteomes" id="UP000037507"/>
    </source>
</evidence>
<keyword evidence="6 15" id="KW-0732">Signal</keyword>
<evidence type="ECO:0000256" key="10">
    <source>
        <dbReference type="ARBA" id="ARBA00023170"/>
    </source>
</evidence>
<name>A0A2T7UGQ1_9BURK</name>
<feature type="domain" description="TonB-dependent receptor plug" evidence="17">
    <location>
        <begin position="55"/>
        <end position="158"/>
    </location>
</feature>
<dbReference type="Gene3D" id="2.170.130.10">
    <property type="entry name" value="TonB-dependent receptor, plug domain"/>
    <property type="match status" value="1"/>
</dbReference>
<comment type="similarity">
    <text evidence="2 12 13">Belongs to the TonB-dependent receptor family.</text>
</comment>
<evidence type="ECO:0000256" key="2">
    <source>
        <dbReference type="ARBA" id="ARBA00009810"/>
    </source>
</evidence>
<evidence type="ECO:0000256" key="15">
    <source>
        <dbReference type="SAM" id="SignalP"/>
    </source>
</evidence>
<evidence type="ECO:0000256" key="14">
    <source>
        <dbReference type="SAM" id="MobiDB-lite"/>
    </source>
</evidence>
<comment type="caution">
    <text evidence="18">The sequence shown here is derived from an EMBL/GenBank/DDBJ whole genome shotgun (WGS) entry which is preliminary data.</text>
</comment>
<dbReference type="AlphaFoldDB" id="A0A2T7UGQ1"/>
<dbReference type="EMBL" id="LFYT02000004">
    <property type="protein sequence ID" value="PVE43842.1"/>
    <property type="molecule type" value="Genomic_DNA"/>
</dbReference>
<evidence type="ECO:0000256" key="12">
    <source>
        <dbReference type="PROSITE-ProRule" id="PRU01360"/>
    </source>
</evidence>
<proteinExistence type="inferred from homology"/>
<keyword evidence="10" id="KW-0675">Receptor</keyword>
<dbReference type="InterPro" id="IPR039426">
    <property type="entry name" value="TonB-dep_rcpt-like"/>
</dbReference>
<dbReference type="InterPro" id="IPR000531">
    <property type="entry name" value="Beta-barrel_TonB"/>
</dbReference>
<comment type="subcellular location">
    <subcellularLocation>
        <location evidence="1 12">Cell outer membrane</location>
        <topology evidence="1 12">Multi-pass membrane protein</topology>
    </subcellularLocation>
</comment>
<organism evidence="18 19">
    <name type="scientific">Limnohabitans planktonicus II-D5</name>
    <dbReference type="NCBI Taxonomy" id="1293045"/>
    <lineage>
        <taxon>Bacteria</taxon>
        <taxon>Pseudomonadati</taxon>
        <taxon>Pseudomonadota</taxon>
        <taxon>Betaproteobacteria</taxon>
        <taxon>Burkholderiales</taxon>
        <taxon>Comamonadaceae</taxon>
        <taxon>Limnohabitans</taxon>
    </lineage>
</organism>
<sequence length="628" mass="68852">MKKSFRLRARAFSRLSVPAISVLSLTMTSWAQAQTIEINPVVISATRVEQKLSNVIPSATVITRAEIERAQAPTLVDLLQGQPGIEIGRNGGPGTYSSIFMRGQNSNNVAVYIDGVRVQTDSIGALRLVDMPPNQIEKVEILRGNMGAVYGDSAVGGVINIFTRAGAGSFGPTASVSYGSRNTSDVGLGYNTKGEDFRLGISVHKFDTDGYSAMQHSQNPTTVNPDKDAFKRHSIFLNGEKMIGKDLAIGFQINNIESKADYDSTSNPKWGPASTNDKQNNKQNSSDVTGYSKFNLSTAWSSRVGLTESKFKNSDFYNGAANGQFDGEQRNIQWSNVYRLGHGNVTFGADGTNTNFKTTTEYNRKSLGYYAGYSGLYEKLDYQINLRHDQVKSKSTSTSIDKSANTWLLGLGYLLTEKFKLTGLVSTSFRAPNTAELFDVPAWGTTGNLNLKPEEHKGLELGASYATELGTLRLVRFESKTTNAIAYKSGTPSYENIGLVENKGYETGFSGVSNGWVYKLSAVHQDPINAQTGARLARRAREYGSIYVGKTLLGIDWGTQIVASGNRVDETRSLESYTLVHFSAAKKMTPEWTGRIKIENAFDQKYQLAYGYDTPPRGVFVSMQYQPK</sequence>
<evidence type="ECO:0008006" key="20">
    <source>
        <dbReference type="Google" id="ProtNLM"/>
    </source>
</evidence>
<evidence type="ECO:0000313" key="18">
    <source>
        <dbReference type="EMBL" id="PVE43842.1"/>
    </source>
</evidence>
<dbReference type="STRING" id="1293045.H663_02665"/>
<keyword evidence="3 12" id="KW-0813">Transport</keyword>
<dbReference type="GO" id="GO:0009279">
    <property type="term" value="C:cell outer membrane"/>
    <property type="evidence" value="ECO:0007669"/>
    <property type="project" value="UniProtKB-SubCell"/>
</dbReference>
<evidence type="ECO:0000256" key="11">
    <source>
        <dbReference type="ARBA" id="ARBA00023237"/>
    </source>
</evidence>
<dbReference type="PANTHER" id="PTHR30069:SF53">
    <property type="entry name" value="COLICIN I RECEPTOR-RELATED"/>
    <property type="match status" value="1"/>
</dbReference>
<evidence type="ECO:0000256" key="4">
    <source>
        <dbReference type="ARBA" id="ARBA00022452"/>
    </source>
</evidence>
<dbReference type="PANTHER" id="PTHR30069">
    <property type="entry name" value="TONB-DEPENDENT OUTER MEMBRANE RECEPTOR"/>
    <property type="match status" value="1"/>
</dbReference>
<keyword evidence="7" id="KW-0406">Ion transport</keyword>
<protein>
    <recommendedName>
        <fullName evidence="20">TonB-dependent receptor</fullName>
    </recommendedName>
</protein>
<evidence type="ECO:0000256" key="8">
    <source>
        <dbReference type="ARBA" id="ARBA00023077"/>
    </source>
</evidence>
<keyword evidence="5 12" id="KW-0812">Transmembrane</keyword>
<keyword evidence="4 12" id="KW-1134">Transmembrane beta strand</keyword>
<feature type="signal peptide" evidence="15">
    <location>
        <begin position="1"/>
        <end position="33"/>
    </location>
</feature>
<evidence type="ECO:0000256" key="3">
    <source>
        <dbReference type="ARBA" id="ARBA00022448"/>
    </source>
</evidence>
<evidence type="ECO:0000256" key="9">
    <source>
        <dbReference type="ARBA" id="ARBA00023136"/>
    </source>
</evidence>
<accession>A0A2T7UGQ1</accession>
<dbReference type="GO" id="GO:0006811">
    <property type="term" value="P:monoatomic ion transport"/>
    <property type="evidence" value="ECO:0007669"/>
    <property type="project" value="UniProtKB-KW"/>
</dbReference>